<proteinExistence type="predicted"/>
<dbReference type="GO" id="GO:0003677">
    <property type="term" value="F:DNA binding"/>
    <property type="evidence" value="ECO:0007669"/>
    <property type="project" value="UniProtKB-KW"/>
</dbReference>
<dbReference type="Pfam" id="PF13443">
    <property type="entry name" value="HTH_26"/>
    <property type="match status" value="1"/>
</dbReference>
<accession>A0ABT9SKB7</accession>
<dbReference type="EMBL" id="JAUSRL010000002">
    <property type="protein sequence ID" value="MDP9959289.1"/>
    <property type="molecule type" value="Genomic_DNA"/>
</dbReference>
<sequence>MTDINKKICSFITKQWLLPWLKENKSQNSFAKAHDIEESTIRKIKSENNYRVPVETLYKMCKARNITLEDFFKLINE</sequence>
<dbReference type="InterPro" id="IPR010982">
    <property type="entry name" value="Lambda_DNA-bd_dom_sf"/>
</dbReference>
<dbReference type="InterPro" id="IPR001387">
    <property type="entry name" value="Cro/C1-type_HTH"/>
</dbReference>
<dbReference type="SUPFAM" id="SSF47413">
    <property type="entry name" value="lambda repressor-like DNA-binding domains"/>
    <property type="match status" value="1"/>
</dbReference>
<keyword evidence="3" id="KW-1185">Reference proteome</keyword>
<evidence type="ECO:0000313" key="3">
    <source>
        <dbReference type="Proteomes" id="UP001235513"/>
    </source>
</evidence>
<feature type="domain" description="HTH cro/C1-type" evidence="1">
    <location>
        <begin position="24"/>
        <end position="76"/>
    </location>
</feature>
<organism evidence="2 3">
    <name type="scientific">Chryseobacterium lathyri</name>
    <dbReference type="NCBI Taxonomy" id="395933"/>
    <lineage>
        <taxon>Bacteria</taxon>
        <taxon>Pseudomonadati</taxon>
        <taxon>Bacteroidota</taxon>
        <taxon>Flavobacteriia</taxon>
        <taxon>Flavobacteriales</taxon>
        <taxon>Weeksellaceae</taxon>
        <taxon>Chryseobacterium group</taxon>
        <taxon>Chryseobacterium</taxon>
    </lineage>
</organism>
<name>A0ABT9SKB7_9FLAO</name>
<evidence type="ECO:0000259" key="1">
    <source>
        <dbReference type="Pfam" id="PF13443"/>
    </source>
</evidence>
<dbReference type="Gene3D" id="1.10.260.40">
    <property type="entry name" value="lambda repressor-like DNA-binding domains"/>
    <property type="match status" value="1"/>
</dbReference>
<gene>
    <name evidence="2" type="ORF">J2T04_001168</name>
</gene>
<evidence type="ECO:0000313" key="2">
    <source>
        <dbReference type="EMBL" id="MDP9959289.1"/>
    </source>
</evidence>
<dbReference type="RefSeq" id="WP_306841979.1">
    <property type="nucleotide sequence ID" value="NZ_JAUSRL010000002.1"/>
</dbReference>
<protein>
    <submittedName>
        <fullName evidence="2">DNA-binding Xre family transcriptional regulator</fullName>
    </submittedName>
</protein>
<reference evidence="2 3" key="1">
    <citation type="submission" date="2023-07" db="EMBL/GenBank/DDBJ databases">
        <title>Sorghum-associated microbial communities from plants grown in Nebraska, USA.</title>
        <authorList>
            <person name="Schachtman D."/>
        </authorList>
    </citation>
    <scope>NUCLEOTIDE SEQUENCE [LARGE SCALE GENOMIC DNA]</scope>
    <source>
        <strain evidence="2 3">CC351</strain>
    </source>
</reference>
<comment type="caution">
    <text evidence="2">The sequence shown here is derived from an EMBL/GenBank/DDBJ whole genome shotgun (WGS) entry which is preliminary data.</text>
</comment>
<keyword evidence="2" id="KW-0238">DNA-binding</keyword>
<dbReference type="Proteomes" id="UP001235513">
    <property type="component" value="Unassembled WGS sequence"/>
</dbReference>